<dbReference type="OrthoDB" id="7616230at2759"/>
<organism evidence="3 4">
    <name type="scientific">Bombus impatiens</name>
    <name type="common">Bumblebee</name>
    <dbReference type="NCBI Taxonomy" id="132113"/>
    <lineage>
        <taxon>Eukaryota</taxon>
        <taxon>Metazoa</taxon>
        <taxon>Ecdysozoa</taxon>
        <taxon>Arthropoda</taxon>
        <taxon>Hexapoda</taxon>
        <taxon>Insecta</taxon>
        <taxon>Pterygota</taxon>
        <taxon>Neoptera</taxon>
        <taxon>Endopterygota</taxon>
        <taxon>Hymenoptera</taxon>
        <taxon>Apocrita</taxon>
        <taxon>Aculeata</taxon>
        <taxon>Apoidea</taxon>
        <taxon>Anthophila</taxon>
        <taxon>Apidae</taxon>
        <taxon>Bombus</taxon>
        <taxon>Pyrobombus</taxon>
    </lineage>
</organism>
<dbReference type="KEGG" id="bim:100742878"/>
<name>A0A6P3E1L0_BOMIM</name>
<evidence type="ECO:0000256" key="2">
    <source>
        <dbReference type="SAM" id="SignalP"/>
    </source>
</evidence>
<dbReference type="Proteomes" id="UP000515180">
    <property type="component" value="Unplaced"/>
</dbReference>
<evidence type="ECO:0000313" key="4">
    <source>
        <dbReference type="RefSeq" id="XP_003493388.1"/>
    </source>
</evidence>
<keyword evidence="3" id="KW-1185">Reference proteome</keyword>
<gene>
    <name evidence="4" type="primary">LOC100742878</name>
</gene>
<accession>A0A6P3E1L0</accession>
<protein>
    <submittedName>
        <fullName evidence="4">Glycine-rich cell wall structural protein</fullName>
    </submittedName>
</protein>
<feature type="compositionally biased region" description="Gly residues" evidence="1">
    <location>
        <begin position="58"/>
        <end position="97"/>
    </location>
</feature>
<feature type="chain" id="PRO_5028102516" evidence="2">
    <location>
        <begin position="20"/>
        <end position="97"/>
    </location>
</feature>
<feature type="signal peptide" evidence="2">
    <location>
        <begin position="1"/>
        <end position="19"/>
    </location>
</feature>
<evidence type="ECO:0000256" key="1">
    <source>
        <dbReference type="SAM" id="MobiDB-lite"/>
    </source>
</evidence>
<proteinExistence type="predicted"/>
<evidence type="ECO:0000313" key="3">
    <source>
        <dbReference type="Proteomes" id="UP000515180"/>
    </source>
</evidence>
<dbReference type="PROSITE" id="PS51257">
    <property type="entry name" value="PROKAR_LIPOPROTEIN"/>
    <property type="match status" value="1"/>
</dbReference>
<dbReference type="InterPro" id="IPR010800">
    <property type="entry name" value="GRP"/>
</dbReference>
<dbReference type="RefSeq" id="XP_003493388.1">
    <property type="nucleotide sequence ID" value="XM_003493340.4"/>
</dbReference>
<dbReference type="Pfam" id="PF07172">
    <property type="entry name" value="GRP"/>
    <property type="match status" value="1"/>
</dbReference>
<reference evidence="4" key="1">
    <citation type="submission" date="2025-08" db="UniProtKB">
        <authorList>
            <consortium name="RefSeq"/>
        </authorList>
    </citation>
    <scope>IDENTIFICATION</scope>
</reference>
<keyword evidence="2" id="KW-0732">Signal</keyword>
<sequence length="97" mass="9672">MLRPVHLILLVSMMVLVSCLEEPLKPATMEVESSLNNVKDLNADATAYDSDRQHYGHGWNGGGGGGHGGGGGGHGGGGNGHGGGWGGHGGGWEGRGG</sequence>
<dbReference type="GeneID" id="100742878"/>
<feature type="region of interest" description="Disordered" evidence="1">
    <location>
        <begin position="52"/>
        <end position="97"/>
    </location>
</feature>
<dbReference type="AlphaFoldDB" id="A0A6P3E1L0"/>